<evidence type="ECO:0000256" key="3">
    <source>
        <dbReference type="ARBA" id="ARBA00022989"/>
    </source>
</evidence>
<comment type="subcellular location">
    <subcellularLocation>
        <location evidence="1">Membrane</location>
        <topology evidence="1">Multi-pass membrane protein</topology>
    </subcellularLocation>
</comment>
<gene>
    <name evidence="6" type="ORF">AB0301_03445</name>
</gene>
<feature type="transmembrane region" description="Helical" evidence="5">
    <location>
        <begin position="68"/>
        <end position="87"/>
    </location>
</feature>
<sequence length="497" mass="53686">MPRRSLGGREKLRHARANLLDVSEDRANVTAQQLDGTLPFAADQGVQYRGVLGDVQEPPRGWKASLKYFGPGFLTSAAVVGSGELITATALGAQAGFVLLWIVLISTLVKVAIQVEIARWSISTGRASMEGYNDVPPKILGRSWISYIGILMFLQIIIGQGGVIGGAALALSMLAPVGGDPFSLASIGVWLGILIAIAIAVQITNKYSLIEGLATVMVAIVTLLVVFMVFGVQFTPFAWTAADLGEGLLFQIPLGTMGIALAMFGMTGVGAGEITAYSYWCVEKGYARFTGPNDGSDAWVTRARGWMSVMKKDAMLSWAIYTISTVAFYVLGAAILNPQGLVPSGTDMFDVLARIFTDTLGEWTRWIFLIGVALTLFKTAMANIPGFARQVANTLAIFGAFDWRDVNRRNLWLKALVVILPITWGIFYLFIQSPFLMIVLAGIGNAIFLMAIVVATWYLRTTQIGKRVADGKWFTVWLAISSLAVFAVGVLSLIDLF</sequence>
<dbReference type="PANTHER" id="PTHR11706">
    <property type="entry name" value="SOLUTE CARRIER PROTEIN FAMILY 11 MEMBER"/>
    <property type="match status" value="1"/>
</dbReference>
<comment type="caution">
    <text evidence="6">The sequence shown here is derived from an EMBL/GenBank/DDBJ whole genome shotgun (WGS) entry which is preliminary data.</text>
</comment>
<feature type="transmembrane region" description="Helical" evidence="5">
    <location>
        <begin position="363"/>
        <end position="381"/>
    </location>
</feature>
<evidence type="ECO:0000256" key="5">
    <source>
        <dbReference type="SAM" id="Phobius"/>
    </source>
</evidence>
<organism evidence="6 7">
    <name type="scientific">Microbacterium profundi</name>
    <dbReference type="NCBI Taxonomy" id="450380"/>
    <lineage>
        <taxon>Bacteria</taxon>
        <taxon>Bacillati</taxon>
        <taxon>Actinomycetota</taxon>
        <taxon>Actinomycetes</taxon>
        <taxon>Micrococcales</taxon>
        <taxon>Microbacteriaceae</taxon>
        <taxon>Microbacterium</taxon>
    </lineage>
</organism>
<feature type="transmembrane region" description="Helical" evidence="5">
    <location>
        <begin position="93"/>
        <end position="113"/>
    </location>
</feature>
<protein>
    <submittedName>
        <fullName evidence="6">Nramp family divalent metal transporter</fullName>
    </submittedName>
</protein>
<evidence type="ECO:0000313" key="7">
    <source>
        <dbReference type="Proteomes" id="UP001553715"/>
    </source>
</evidence>
<evidence type="ECO:0000256" key="2">
    <source>
        <dbReference type="ARBA" id="ARBA00022692"/>
    </source>
</evidence>
<dbReference type="Pfam" id="PF01566">
    <property type="entry name" value="Nramp"/>
    <property type="match status" value="1"/>
</dbReference>
<dbReference type="RefSeq" id="WP_366232388.1">
    <property type="nucleotide sequence ID" value="NZ_JBFBMH010000003.1"/>
</dbReference>
<dbReference type="InterPro" id="IPR001046">
    <property type="entry name" value="NRAMP_fam"/>
</dbReference>
<feature type="transmembrane region" description="Helical" evidence="5">
    <location>
        <begin position="437"/>
        <end position="459"/>
    </location>
</feature>
<dbReference type="NCBIfam" id="NF037982">
    <property type="entry name" value="Nramp_1"/>
    <property type="match status" value="1"/>
</dbReference>
<evidence type="ECO:0000256" key="1">
    <source>
        <dbReference type="ARBA" id="ARBA00004141"/>
    </source>
</evidence>
<dbReference type="EMBL" id="JBFBMH010000003">
    <property type="protein sequence ID" value="MEW1974129.1"/>
    <property type="molecule type" value="Genomic_DNA"/>
</dbReference>
<dbReference type="Proteomes" id="UP001553715">
    <property type="component" value="Unassembled WGS sequence"/>
</dbReference>
<keyword evidence="2 5" id="KW-0812">Transmembrane</keyword>
<feature type="transmembrane region" description="Helical" evidence="5">
    <location>
        <begin position="182"/>
        <end position="201"/>
    </location>
</feature>
<name>A0ABV3LE01_9MICO</name>
<dbReference type="PANTHER" id="PTHR11706:SF3">
    <property type="entry name" value="METAL ION TRANSPORT PROTEIN"/>
    <property type="match status" value="1"/>
</dbReference>
<feature type="transmembrane region" description="Helical" evidence="5">
    <location>
        <begin position="471"/>
        <end position="494"/>
    </location>
</feature>
<feature type="transmembrane region" description="Helical" evidence="5">
    <location>
        <begin position="411"/>
        <end position="431"/>
    </location>
</feature>
<feature type="transmembrane region" description="Helical" evidence="5">
    <location>
        <begin position="144"/>
        <end position="170"/>
    </location>
</feature>
<proteinExistence type="predicted"/>
<evidence type="ECO:0000256" key="4">
    <source>
        <dbReference type="ARBA" id="ARBA00023136"/>
    </source>
</evidence>
<keyword evidence="3 5" id="KW-1133">Transmembrane helix</keyword>
<feature type="transmembrane region" description="Helical" evidence="5">
    <location>
        <begin position="314"/>
        <end position="336"/>
    </location>
</feature>
<keyword evidence="4 5" id="KW-0472">Membrane</keyword>
<reference evidence="6 7" key="1">
    <citation type="submission" date="2024-06" db="EMBL/GenBank/DDBJ databases">
        <title>The Natural Products Discovery Center: Release of the First 8490 Sequenced Strains for Exploring Actinobacteria Biosynthetic Diversity.</title>
        <authorList>
            <person name="Kalkreuter E."/>
            <person name="Kautsar S.A."/>
            <person name="Yang D."/>
            <person name="Bader C.D."/>
            <person name="Teijaro C.N."/>
            <person name="Fluegel L."/>
            <person name="Davis C.M."/>
            <person name="Simpson J.R."/>
            <person name="Lauterbach L."/>
            <person name="Steele A.D."/>
            <person name="Gui C."/>
            <person name="Meng S."/>
            <person name="Li G."/>
            <person name="Viehrig K."/>
            <person name="Ye F."/>
            <person name="Su P."/>
            <person name="Kiefer A.F."/>
            <person name="Nichols A."/>
            <person name="Cepeda A.J."/>
            <person name="Yan W."/>
            <person name="Fan B."/>
            <person name="Jiang Y."/>
            <person name="Adhikari A."/>
            <person name="Zheng C.-J."/>
            <person name="Schuster L."/>
            <person name="Cowan T.M."/>
            <person name="Smanski M.J."/>
            <person name="Chevrette M.G."/>
            <person name="De Carvalho L.P.S."/>
            <person name="Shen B."/>
        </authorList>
    </citation>
    <scope>NUCLEOTIDE SEQUENCE [LARGE SCALE GENOMIC DNA]</scope>
    <source>
        <strain evidence="6 7">NPDC077434</strain>
    </source>
</reference>
<feature type="transmembrane region" description="Helical" evidence="5">
    <location>
        <begin position="213"/>
        <end position="239"/>
    </location>
</feature>
<keyword evidence="7" id="KW-1185">Reference proteome</keyword>
<evidence type="ECO:0000313" key="6">
    <source>
        <dbReference type="EMBL" id="MEW1974129.1"/>
    </source>
</evidence>
<accession>A0ABV3LE01</accession>